<accession>A0A6C0FDM2</accession>
<sequence length="180" mass="20036">MDTSVVSSKKERMKKSKPQKLEASLYSHSIITRKVDLSCVNVGRNLMQTFDAYIKTHYEGKCSVEGYIKPGSINIISYSAGKTYGDMISFNVVFDCDICSPVEGMHIMCQAVNITKAGIRAESNESPSPVVVFIARDHYYDNDTFNSINEGDSILIRVLGSRFELNDTKISVIAELMGKK</sequence>
<name>A0A6C0FDM2_9ZZZZ</name>
<feature type="region of interest" description="Disordered" evidence="1">
    <location>
        <begin position="1"/>
        <end position="20"/>
    </location>
</feature>
<reference evidence="2" key="1">
    <citation type="journal article" date="2020" name="Nature">
        <title>Giant virus diversity and host interactions through global metagenomics.</title>
        <authorList>
            <person name="Schulz F."/>
            <person name="Roux S."/>
            <person name="Paez-Espino D."/>
            <person name="Jungbluth S."/>
            <person name="Walsh D.A."/>
            <person name="Denef V.J."/>
            <person name="McMahon K.D."/>
            <person name="Konstantinidis K.T."/>
            <person name="Eloe-Fadrosh E.A."/>
            <person name="Kyrpides N.C."/>
            <person name="Woyke T."/>
        </authorList>
    </citation>
    <scope>NUCLEOTIDE SEQUENCE</scope>
    <source>
        <strain evidence="2">GVMAG-S-ERX556106-38</strain>
    </source>
</reference>
<proteinExistence type="predicted"/>
<dbReference type="EMBL" id="MN738832">
    <property type="protein sequence ID" value="QHT38669.1"/>
    <property type="molecule type" value="Genomic_DNA"/>
</dbReference>
<organism evidence="2">
    <name type="scientific">viral metagenome</name>
    <dbReference type="NCBI Taxonomy" id="1070528"/>
    <lineage>
        <taxon>unclassified sequences</taxon>
        <taxon>metagenomes</taxon>
        <taxon>organismal metagenomes</taxon>
    </lineage>
</organism>
<protein>
    <recommendedName>
        <fullName evidence="3">S1 motif domain-containing protein</fullName>
    </recommendedName>
</protein>
<evidence type="ECO:0000256" key="1">
    <source>
        <dbReference type="SAM" id="MobiDB-lite"/>
    </source>
</evidence>
<evidence type="ECO:0008006" key="3">
    <source>
        <dbReference type="Google" id="ProtNLM"/>
    </source>
</evidence>
<evidence type="ECO:0000313" key="2">
    <source>
        <dbReference type="EMBL" id="QHT38669.1"/>
    </source>
</evidence>
<dbReference type="AlphaFoldDB" id="A0A6C0FDM2"/>